<dbReference type="Proteomes" id="UP000727456">
    <property type="component" value="Unassembled WGS sequence"/>
</dbReference>
<reference evidence="1 2" key="1">
    <citation type="submission" date="2020-03" db="EMBL/GenBank/DDBJ databases">
        <title>Genomic Encyclopedia of Type Strains, Phase III (KMG-III): the genomes of soil and plant-associated and newly described type strains.</title>
        <authorList>
            <person name="Whitman W."/>
        </authorList>
    </citation>
    <scope>NUCLEOTIDE SEQUENCE [LARGE SCALE GENOMIC DNA]</scope>
    <source>
        <strain evidence="1 2">CECT 8804</strain>
    </source>
</reference>
<dbReference type="InterPro" id="IPR011051">
    <property type="entry name" value="RmlC_Cupin_sf"/>
</dbReference>
<dbReference type="EMBL" id="JAAOZC010000009">
    <property type="protein sequence ID" value="NIJ09236.1"/>
    <property type="molecule type" value="Genomic_DNA"/>
</dbReference>
<dbReference type="InterPro" id="IPR014710">
    <property type="entry name" value="RmlC-like_jellyroll"/>
</dbReference>
<gene>
    <name evidence="1" type="ORF">FHS31_002868</name>
</gene>
<comment type="caution">
    <text evidence="1">The sequence shown here is derived from an EMBL/GenBank/DDBJ whole genome shotgun (WGS) entry which is preliminary data.</text>
</comment>
<evidence type="ECO:0000313" key="2">
    <source>
        <dbReference type="Proteomes" id="UP000727456"/>
    </source>
</evidence>
<dbReference type="Gene3D" id="2.60.120.10">
    <property type="entry name" value="Jelly Rolls"/>
    <property type="match status" value="1"/>
</dbReference>
<accession>A0ABX0U044</accession>
<dbReference type="RefSeq" id="WP_167074664.1">
    <property type="nucleotide sequence ID" value="NZ_JAAOZC010000009.1"/>
</dbReference>
<evidence type="ECO:0000313" key="1">
    <source>
        <dbReference type="EMBL" id="NIJ09236.1"/>
    </source>
</evidence>
<keyword evidence="2" id="KW-1185">Reference proteome</keyword>
<dbReference type="SUPFAM" id="SSF51182">
    <property type="entry name" value="RmlC-like cupins"/>
    <property type="match status" value="1"/>
</dbReference>
<organism evidence="1 2">
    <name type="scientific">Sphingomonas vulcanisoli</name>
    <dbReference type="NCBI Taxonomy" id="1658060"/>
    <lineage>
        <taxon>Bacteria</taxon>
        <taxon>Pseudomonadati</taxon>
        <taxon>Pseudomonadota</taxon>
        <taxon>Alphaproteobacteria</taxon>
        <taxon>Sphingomonadales</taxon>
        <taxon>Sphingomonadaceae</taxon>
        <taxon>Sphingomonas</taxon>
    </lineage>
</organism>
<name>A0ABX0U044_9SPHN</name>
<proteinExistence type="predicted"/>
<protein>
    <submittedName>
        <fullName evidence="1">Mannose-6-phosphate isomerase-like protein (Cupin superfamily)</fullName>
    </submittedName>
</protein>
<sequence>MSSLLFDVVDRKQLARLRSDSLRHRVQASTTGEEIIMSVLDPTLDPVQFRIETDLPEGSNKKVSILSRTDRVVAAVQVIKSGGENNLHSHRHLDGVWTVLAGRAKFYGPGDVIMADLGPFEGILIPRGVQYWFESGDESQVLVIHQVEASDIAMLSIQDIIKDRINHEAPKESLKSTLVASGAGE</sequence>